<reference evidence="1 2" key="1">
    <citation type="submission" date="2024-01" db="EMBL/GenBank/DDBJ databases">
        <title>A draft genome for the cacao thread blight pathogen Marasmiellus scandens.</title>
        <authorList>
            <person name="Baruah I.K."/>
            <person name="Leung J."/>
            <person name="Bukari Y."/>
            <person name="Amoako-Attah I."/>
            <person name="Meinhardt L.W."/>
            <person name="Bailey B.A."/>
            <person name="Cohen S.P."/>
        </authorList>
    </citation>
    <scope>NUCLEOTIDE SEQUENCE [LARGE SCALE GENOMIC DNA]</scope>
    <source>
        <strain evidence="1 2">GH-19</strain>
    </source>
</reference>
<dbReference type="InterPro" id="IPR046521">
    <property type="entry name" value="DUF6698"/>
</dbReference>
<dbReference type="EMBL" id="JBANRG010000047">
    <property type="protein sequence ID" value="KAK7445499.1"/>
    <property type="molecule type" value="Genomic_DNA"/>
</dbReference>
<dbReference type="Pfam" id="PF20414">
    <property type="entry name" value="DUF6698"/>
    <property type="match status" value="1"/>
</dbReference>
<protein>
    <submittedName>
        <fullName evidence="1">Uncharacterized protein</fullName>
    </submittedName>
</protein>
<gene>
    <name evidence="1" type="ORF">VKT23_014916</name>
</gene>
<name>A0ABR1IZR5_9AGAR</name>
<comment type="caution">
    <text evidence="1">The sequence shown here is derived from an EMBL/GenBank/DDBJ whole genome shotgun (WGS) entry which is preliminary data.</text>
</comment>
<evidence type="ECO:0000313" key="2">
    <source>
        <dbReference type="Proteomes" id="UP001498398"/>
    </source>
</evidence>
<proteinExistence type="predicted"/>
<accession>A0ABR1IZR5</accession>
<organism evidence="1 2">
    <name type="scientific">Marasmiellus scandens</name>
    <dbReference type="NCBI Taxonomy" id="2682957"/>
    <lineage>
        <taxon>Eukaryota</taxon>
        <taxon>Fungi</taxon>
        <taxon>Dikarya</taxon>
        <taxon>Basidiomycota</taxon>
        <taxon>Agaricomycotina</taxon>
        <taxon>Agaricomycetes</taxon>
        <taxon>Agaricomycetidae</taxon>
        <taxon>Agaricales</taxon>
        <taxon>Marasmiineae</taxon>
        <taxon>Omphalotaceae</taxon>
        <taxon>Marasmiellus</taxon>
    </lineage>
</organism>
<dbReference type="Proteomes" id="UP001498398">
    <property type="component" value="Unassembled WGS sequence"/>
</dbReference>
<sequence>MDINLKYLPNFNFQTHSLAANMTKKDHGVNHPLTHAFLIPHTHMHLVYQQSEGEAKAKVILSNMKKNKILIDMCCLPAFLYCMKLYNLVKIKSGLFHGPLLLCMSILSYLCGSKLGNGRQGVIKTWQHEDTPYYIYHT</sequence>
<keyword evidence="2" id="KW-1185">Reference proteome</keyword>
<evidence type="ECO:0000313" key="1">
    <source>
        <dbReference type="EMBL" id="KAK7445499.1"/>
    </source>
</evidence>